<dbReference type="InterPro" id="IPR013520">
    <property type="entry name" value="Ribonucl_H"/>
</dbReference>
<dbReference type="GO" id="GO:0005829">
    <property type="term" value="C:cytosol"/>
    <property type="evidence" value="ECO:0007669"/>
    <property type="project" value="TreeGrafter"/>
</dbReference>
<dbReference type="Pfam" id="PF00929">
    <property type="entry name" value="RNase_T"/>
    <property type="match status" value="1"/>
</dbReference>
<keyword evidence="3" id="KW-1185">Reference proteome</keyword>
<dbReference type="Gene3D" id="3.30.420.10">
    <property type="entry name" value="Ribonuclease H-like superfamily/Ribonuclease H"/>
    <property type="match status" value="1"/>
</dbReference>
<keyword evidence="2" id="KW-0378">Hydrolase</keyword>
<protein>
    <submittedName>
        <fullName evidence="2">3'-5' exonuclease</fullName>
    </submittedName>
</protein>
<name>A0AA49GFW2_9BACT</name>
<dbReference type="GO" id="GO:0008408">
    <property type="term" value="F:3'-5' exonuclease activity"/>
    <property type="evidence" value="ECO:0007669"/>
    <property type="project" value="TreeGrafter"/>
</dbReference>
<dbReference type="SMART" id="SM00479">
    <property type="entry name" value="EXOIII"/>
    <property type="match status" value="1"/>
</dbReference>
<dbReference type="CDD" id="cd06127">
    <property type="entry name" value="DEDDh"/>
    <property type="match status" value="1"/>
</dbReference>
<accession>A0AA49GFW2</accession>
<sequence length="206" mass="23286">MKISFWKNKAKTEYPEEILNYFNLNKLDDSHEPGYVIFDTESSSLSVSSAQLLSIGAVKMKNNRISVNETFNCFIETGKSGVKGNVHIHEIMTSGKENRVEIKAALLSFLKFIGNSILVAHHAKHDISLINRYLSERFPGVRLVNKVIDTAELAIEKDQNNDPPIQFKAENYSLDALLKRYNIDPLDRHTALGDAYSTALLFQKLI</sequence>
<dbReference type="Proteomes" id="UP001244443">
    <property type="component" value="Chromosome"/>
</dbReference>
<keyword evidence="2" id="KW-0269">Exonuclease</keyword>
<dbReference type="InterPro" id="IPR036397">
    <property type="entry name" value="RNaseH_sf"/>
</dbReference>
<keyword evidence="2" id="KW-0540">Nuclease</keyword>
<feature type="domain" description="Exonuclease" evidence="1">
    <location>
        <begin position="34"/>
        <end position="206"/>
    </location>
</feature>
<dbReference type="RefSeq" id="WP_308357389.1">
    <property type="nucleotide sequence ID" value="NZ_CP129970.2"/>
</dbReference>
<organism evidence="2 3">
    <name type="scientific">Marivirga arenosa</name>
    <dbReference type="NCBI Taxonomy" id="3059076"/>
    <lineage>
        <taxon>Bacteria</taxon>
        <taxon>Pseudomonadati</taxon>
        <taxon>Bacteroidota</taxon>
        <taxon>Cytophagia</taxon>
        <taxon>Cytophagales</taxon>
        <taxon>Marivirgaceae</taxon>
        <taxon>Marivirga</taxon>
    </lineage>
</organism>
<evidence type="ECO:0000313" key="2">
    <source>
        <dbReference type="EMBL" id="WKK87476.2"/>
    </source>
</evidence>
<dbReference type="GO" id="GO:0003676">
    <property type="term" value="F:nucleic acid binding"/>
    <property type="evidence" value="ECO:0007669"/>
    <property type="project" value="InterPro"/>
</dbReference>
<dbReference type="PANTHER" id="PTHR30231:SF41">
    <property type="entry name" value="DNA POLYMERASE III SUBUNIT EPSILON"/>
    <property type="match status" value="1"/>
</dbReference>
<dbReference type="EMBL" id="CP129970">
    <property type="protein sequence ID" value="WKK87476.2"/>
    <property type="molecule type" value="Genomic_DNA"/>
</dbReference>
<proteinExistence type="predicted"/>
<evidence type="ECO:0000313" key="3">
    <source>
        <dbReference type="Proteomes" id="UP001244443"/>
    </source>
</evidence>
<reference evidence="2" key="1">
    <citation type="submission" date="2023-08" db="EMBL/GenBank/DDBJ databases">
        <title>Comparative genomics and taxonomic characterization of three novel marine species of genus Marivirga.</title>
        <authorList>
            <person name="Muhammad N."/>
            <person name="Kim S.-G."/>
        </authorList>
    </citation>
    <scope>NUCLEOTIDE SEQUENCE [LARGE SCALE GENOMIC DNA]</scope>
    <source>
        <strain evidence="2">ABR2-2</strain>
    </source>
</reference>
<dbReference type="AlphaFoldDB" id="A0AA49GFW2"/>
<gene>
    <name evidence="2" type="ORF">QYS48_12520</name>
</gene>
<dbReference type="PANTHER" id="PTHR30231">
    <property type="entry name" value="DNA POLYMERASE III SUBUNIT EPSILON"/>
    <property type="match status" value="1"/>
</dbReference>
<dbReference type="SUPFAM" id="SSF53098">
    <property type="entry name" value="Ribonuclease H-like"/>
    <property type="match status" value="1"/>
</dbReference>
<dbReference type="InterPro" id="IPR012337">
    <property type="entry name" value="RNaseH-like_sf"/>
</dbReference>
<dbReference type="GO" id="GO:0045004">
    <property type="term" value="P:DNA replication proofreading"/>
    <property type="evidence" value="ECO:0007669"/>
    <property type="project" value="TreeGrafter"/>
</dbReference>
<evidence type="ECO:0000259" key="1">
    <source>
        <dbReference type="SMART" id="SM00479"/>
    </source>
</evidence>